<dbReference type="PANTHER" id="PTHR21666">
    <property type="entry name" value="PEPTIDASE-RELATED"/>
    <property type="match status" value="1"/>
</dbReference>
<dbReference type="PANTHER" id="PTHR21666:SF263">
    <property type="entry name" value="MUREIN HYDROLASE ACTIVATOR NLPD"/>
    <property type="match status" value="1"/>
</dbReference>
<name>A0A7W9L3I4_9HYPH</name>
<evidence type="ECO:0000256" key="2">
    <source>
        <dbReference type="SAM" id="MobiDB-lite"/>
    </source>
</evidence>
<dbReference type="InterPro" id="IPR050570">
    <property type="entry name" value="Cell_wall_metabolism_enzyme"/>
</dbReference>
<feature type="region of interest" description="Disordered" evidence="2">
    <location>
        <begin position="79"/>
        <end position="107"/>
    </location>
</feature>
<dbReference type="SUPFAM" id="SSF51261">
    <property type="entry name" value="Duplicated hybrid motif"/>
    <property type="match status" value="1"/>
</dbReference>
<evidence type="ECO:0000259" key="3">
    <source>
        <dbReference type="PROSITE" id="PS51782"/>
    </source>
</evidence>
<dbReference type="GO" id="GO:0004222">
    <property type="term" value="F:metalloendopeptidase activity"/>
    <property type="evidence" value="ECO:0007669"/>
    <property type="project" value="TreeGrafter"/>
</dbReference>
<comment type="caution">
    <text evidence="4">The sequence shown here is derived from an EMBL/GenBank/DDBJ whole genome shotgun (WGS) entry which is preliminary data.</text>
</comment>
<feature type="region of interest" description="Disordered" evidence="2">
    <location>
        <begin position="350"/>
        <end position="408"/>
    </location>
</feature>
<proteinExistence type="inferred from homology"/>
<reference evidence="4 5" key="1">
    <citation type="submission" date="2020-08" db="EMBL/GenBank/DDBJ databases">
        <title>Genomic Encyclopedia of Type Strains, Phase IV (KMG-IV): sequencing the most valuable type-strain genomes for metagenomic binning, comparative biology and taxonomic classification.</title>
        <authorList>
            <person name="Goeker M."/>
        </authorList>
    </citation>
    <scope>NUCLEOTIDE SEQUENCE [LARGE SCALE GENOMIC DNA]</scope>
    <source>
        <strain evidence="4 5">DSM 16268</strain>
    </source>
</reference>
<evidence type="ECO:0000256" key="1">
    <source>
        <dbReference type="ARBA" id="ARBA00038420"/>
    </source>
</evidence>
<keyword evidence="5" id="KW-1185">Reference proteome</keyword>
<dbReference type="InterPro" id="IPR016047">
    <property type="entry name" value="M23ase_b-sheet_dom"/>
</dbReference>
<dbReference type="CDD" id="cd00118">
    <property type="entry name" value="LysM"/>
    <property type="match status" value="2"/>
</dbReference>
<dbReference type="Pfam" id="PF01551">
    <property type="entry name" value="Peptidase_M23"/>
    <property type="match status" value="1"/>
</dbReference>
<comment type="similarity">
    <text evidence="1">Belongs to the E.coli NlpD/Haemophilus LppB family.</text>
</comment>
<dbReference type="PROSITE" id="PS51782">
    <property type="entry name" value="LYSM"/>
    <property type="match status" value="2"/>
</dbReference>
<dbReference type="AlphaFoldDB" id="A0A7W9L3I4"/>
<dbReference type="Gene3D" id="3.10.350.10">
    <property type="entry name" value="LysM domain"/>
    <property type="match status" value="2"/>
</dbReference>
<feature type="domain" description="LysM" evidence="3">
    <location>
        <begin position="130"/>
        <end position="174"/>
    </location>
</feature>
<feature type="compositionally biased region" description="Low complexity" evidence="2">
    <location>
        <begin position="389"/>
        <end position="401"/>
    </location>
</feature>
<protein>
    <submittedName>
        <fullName evidence="4">Murein DD-endopeptidase MepM/ murein hydrolase activator NlpD</fullName>
    </submittedName>
</protein>
<dbReference type="RefSeq" id="WP_183858030.1">
    <property type="nucleotide sequence ID" value="NZ_JACHOO010000009.1"/>
</dbReference>
<feature type="compositionally biased region" description="Low complexity" evidence="2">
    <location>
        <begin position="318"/>
        <end position="331"/>
    </location>
</feature>
<organism evidence="4 5">
    <name type="scientific">Prosthecomicrobium pneumaticum</name>
    <dbReference type="NCBI Taxonomy" id="81895"/>
    <lineage>
        <taxon>Bacteria</taxon>
        <taxon>Pseudomonadati</taxon>
        <taxon>Pseudomonadota</taxon>
        <taxon>Alphaproteobacteria</taxon>
        <taxon>Hyphomicrobiales</taxon>
        <taxon>Kaistiaceae</taxon>
        <taxon>Prosthecomicrobium</taxon>
    </lineage>
</organism>
<feature type="domain" description="LysM" evidence="3">
    <location>
        <begin position="233"/>
        <end position="277"/>
    </location>
</feature>
<dbReference type="InterPro" id="IPR036779">
    <property type="entry name" value="LysM_dom_sf"/>
</dbReference>
<feature type="region of interest" description="Disordered" evidence="2">
    <location>
        <begin position="261"/>
        <end position="331"/>
    </location>
</feature>
<dbReference type="PROSITE" id="PS51257">
    <property type="entry name" value="PROKAR_LIPOPROTEIN"/>
    <property type="match status" value="1"/>
</dbReference>
<dbReference type="EMBL" id="JACHOO010000009">
    <property type="protein sequence ID" value="MBB5754582.1"/>
    <property type="molecule type" value="Genomic_DNA"/>
</dbReference>
<accession>A0A7W9L3I4</accession>
<feature type="compositionally biased region" description="Basic and acidic residues" evidence="2">
    <location>
        <begin position="197"/>
        <end position="206"/>
    </location>
</feature>
<dbReference type="SUPFAM" id="SSF54106">
    <property type="entry name" value="LysM domain"/>
    <property type="match status" value="2"/>
</dbReference>
<feature type="region of interest" description="Disordered" evidence="2">
    <location>
        <begin position="176"/>
        <end position="230"/>
    </location>
</feature>
<dbReference type="Gene3D" id="2.70.70.10">
    <property type="entry name" value="Glucose Permease (Domain IIA)"/>
    <property type="match status" value="1"/>
</dbReference>
<evidence type="ECO:0000313" key="5">
    <source>
        <dbReference type="Proteomes" id="UP000523821"/>
    </source>
</evidence>
<dbReference type="Pfam" id="PF01476">
    <property type="entry name" value="LysM"/>
    <property type="match status" value="2"/>
</dbReference>
<sequence>MRSEVTIFRAQTLSQVAAVALLAGLLGACSADGSRFRGPAFTATTDNQRTIIGGAGQPMPPVLASNDDDIAAPSAPPVVARGTLPPPMLPSGRSVAAQPDQSPYRPAPVAVAEVARPAPLAPARTESAGTTVTIGSGDTLSALSRRYGVPVAEIVRANGISDPGSVRIGQRLVIPGGGSDRGPVVASAEPAALPPRGGERGGRQPEMRLASGPVPAAERDRPAPLASADAPAGVHTVSAGQTLGTIARLYNVSVADLVKANGLSSPNGLRSGQKLRIPGHAPEPSAVALRAEPARREDRPRGEDPEGRDRLASASPSAREQAPARVAAAVPPAEPEIVASAEAGRPAVRVVGPKTVEPPQGETPSASIARPATPAGAEQTVAYAPAKQPDAPAATVDTADPGSANGTTFRWPVRGRIISGFGGSTGGERNDGINLAVPEGTSVKAAEAGTVIYAGSELEGYGKLVLVRHADGWVSAYAHNSDILVKRGDTVRRGQIISRAGATGSVTQPQLHFELRRGSRPVNPLDYLSGA</sequence>
<dbReference type="InterPro" id="IPR011055">
    <property type="entry name" value="Dup_hybrid_motif"/>
</dbReference>
<evidence type="ECO:0000313" key="4">
    <source>
        <dbReference type="EMBL" id="MBB5754582.1"/>
    </source>
</evidence>
<keyword evidence="4" id="KW-0378">Hydrolase</keyword>
<dbReference type="CDD" id="cd12797">
    <property type="entry name" value="M23_peptidase"/>
    <property type="match status" value="1"/>
</dbReference>
<dbReference type="SMART" id="SM00257">
    <property type="entry name" value="LysM"/>
    <property type="match status" value="2"/>
</dbReference>
<dbReference type="InterPro" id="IPR018392">
    <property type="entry name" value="LysM"/>
</dbReference>
<gene>
    <name evidence="4" type="ORF">GGQ63_003670</name>
</gene>
<dbReference type="Proteomes" id="UP000523821">
    <property type="component" value="Unassembled WGS sequence"/>
</dbReference>
<feature type="compositionally biased region" description="Basic and acidic residues" evidence="2">
    <location>
        <begin position="292"/>
        <end position="311"/>
    </location>
</feature>